<sequence>MTDEINKIVNKLVEDATKKTEEKFHNQIKQLKYDHSLERLRDARQYETLQKNYVEMNNSYERLKKETNIISDHAASLEAQLQAFKKETATEATQTSFEDIMDSYIEQSKEQRKKARLMDEENAQLKAELKRASQKRRVRIPK</sequence>
<dbReference type="Proteomes" id="UP001158576">
    <property type="component" value="Chromosome XSR"/>
</dbReference>
<evidence type="ECO:0000313" key="2">
    <source>
        <dbReference type="EMBL" id="CAG5096016.1"/>
    </source>
</evidence>
<organism evidence="2 3">
    <name type="scientific">Oikopleura dioica</name>
    <name type="common">Tunicate</name>
    <dbReference type="NCBI Taxonomy" id="34765"/>
    <lineage>
        <taxon>Eukaryota</taxon>
        <taxon>Metazoa</taxon>
        <taxon>Chordata</taxon>
        <taxon>Tunicata</taxon>
        <taxon>Appendicularia</taxon>
        <taxon>Copelata</taxon>
        <taxon>Oikopleuridae</taxon>
        <taxon>Oikopleura</taxon>
    </lineage>
</organism>
<gene>
    <name evidence="2" type="ORF">OKIOD_LOCUS5998</name>
</gene>
<protein>
    <submittedName>
        <fullName evidence="2">Oidioi.mRNA.OKI2018_I69.XSR.g14440.t1.cds</fullName>
    </submittedName>
</protein>
<accession>A0ABN7SDR2</accession>
<keyword evidence="3" id="KW-1185">Reference proteome</keyword>
<reference evidence="2 3" key="1">
    <citation type="submission" date="2021-04" db="EMBL/GenBank/DDBJ databases">
        <authorList>
            <person name="Bliznina A."/>
        </authorList>
    </citation>
    <scope>NUCLEOTIDE SEQUENCE [LARGE SCALE GENOMIC DNA]</scope>
</reference>
<name>A0ABN7SDR2_OIKDI</name>
<proteinExistence type="predicted"/>
<feature type="coiled-coil region" evidence="1">
    <location>
        <begin position="108"/>
        <end position="135"/>
    </location>
</feature>
<evidence type="ECO:0000313" key="3">
    <source>
        <dbReference type="Proteomes" id="UP001158576"/>
    </source>
</evidence>
<dbReference type="EMBL" id="OU015569">
    <property type="protein sequence ID" value="CAG5096016.1"/>
    <property type="molecule type" value="Genomic_DNA"/>
</dbReference>
<evidence type="ECO:0000256" key="1">
    <source>
        <dbReference type="SAM" id="Coils"/>
    </source>
</evidence>
<keyword evidence="1" id="KW-0175">Coiled coil</keyword>